<evidence type="ECO:0000256" key="6">
    <source>
        <dbReference type="SAM" id="MobiDB-lite"/>
    </source>
</evidence>
<evidence type="ECO:0000256" key="2">
    <source>
        <dbReference type="ARBA" id="ARBA00010790"/>
    </source>
</evidence>
<evidence type="ECO:0000313" key="10">
    <source>
        <dbReference type="Proteomes" id="UP001500620"/>
    </source>
</evidence>
<dbReference type="RefSeq" id="WP_345123108.1">
    <property type="nucleotide sequence ID" value="NZ_BAABAT010000003.1"/>
</dbReference>
<feature type="region of interest" description="Disordered" evidence="6">
    <location>
        <begin position="176"/>
        <end position="197"/>
    </location>
</feature>
<dbReference type="Proteomes" id="UP001500620">
    <property type="component" value="Unassembled WGS sequence"/>
</dbReference>
<comment type="cofactor">
    <cofactor evidence="1">
        <name>FAD</name>
        <dbReference type="ChEBI" id="CHEBI:57692"/>
    </cofactor>
</comment>
<dbReference type="InterPro" id="IPR000172">
    <property type="entry name" value="GMC_OxRdtase_N"/>
</dbReference>
<dbReference type="EMBL" id="BAABAT010000003">
    <property type="protein sequence ID" value="GAA4246397.1"/>
    <property type="molecule type" value="Genomic_DNA"/>
</dbReference>
<dbReference type="PANTHER" id="PTHR11552:SF147">
    <property type="entry name" value="CHOLINE DEHYDROGENASE, MITOCHONDRIAL"/>
    <property type="match status" value="1"/>
</dbReference>
<dbReference type="Gene3D" id="3.30.560.10">
    <property type="entry name" value="Glucose Oxidase, domain 3"/>
    <property type="match status" value="1"/>
</dbReference>
<comment type="caution">
    <text evidence="9">The sequence shown here is derived from an EMBL/GenBank/DDBJ whole genome shotgun (WGS) entry which is preliminary data.</text>
</comment>
<evidence type="ECO:0000256" key="4">
    <source>
        <dbReference type="ARBA" id="ARBA00022827"/>
    </source>
</evidence>
<sequence length="534" mass="56047">MPADRSAAPESADYVVVGAGPAGCVLANRLSASPGNRVVLLEAGGPDKAREIRIPAAFSKLFATAYDWNYRTAPQPGLGGRELFWPRGRTLGGSTSINAQMWIRGCAADYDGWGLPGWSFAEVLPYFNRVERRAGPGSAYGADGPLWIEELRSPSPITAAFLAACREAGIPDQPDLNGADNTGCSPTPVTQHRGSRRSAADAYLRPALRRPNLTVVTGATVDRLRIADGRSGAGGRVTGVSYRAADGTVRELTAQREVLLCAGAVNSPHILQLSGVGDPDRLRAAGIEPVHELPGVGAGLQDHLSAGVVLGCPQPITLVAAESAGSLARYLLARTGMLSSNVAEAVAFVSSTGSGLPDVEVIFAPVPFIEHGMVPPPGHGLTIGVVLLQPGSRGTVSAASANPAEPPVIEPGYLSDPRDLEVLMWGVRQAERLARTEALRPYAGEPMAPYEGPADDAGLAESIRQHSETLYHPVGTCRMGADDDEGAVVDPQLRVRGLKGLRVVDASVMPRINRGHTMAPVYMIAEKAAELISR</sequence>
<dbReference type="PROSITE" id="PS00623">
    <property type="entry name" value="GMC_OXRED_1"/>
    <property type="match status" value="1"/>
</dbReference>
<evidence type="ECO:0000256" key="5">
    <source>
        <dbReference type="RuleBase" id="RU003968"/>
    </source>
</evidence>
<dbReference type="Pfam" id="PF00732">
    <property type="entry name" value="GMC_oxred_N"/>
    <property type="match status" value="1"/>
</dbReference>
<dbReference type="PANTHER" id="PTHR11552">
    <property type="entry name" value="GLUCOSE-METHANOL-CHOLINE GMC OXIDOREDUCTASE"/>
    <property type="match status" value="1"/>
</dbReference>
<dbReference type="SUPFAM" id="SSF54373">
    <property type="entry name" value="FAD-linked reductases, C-terminal domain"/>
    <property type="match status" value="1"/>
</dbReference>
<dbReference type="PROSITE" id="PS00624">
    <property type="entry name" value="GMC_OXRED_2"/>
    <property type="match status" value="1"/>
</dbReference>
<evidence type="ECO:0000259" key="7">
    <source>
        <dbReference type="PROSITE" id="PS00623"/>
    </source>
</evidence>
<keyword evidence="10" id="KW-1185">Reference proteome</keyword>
<evidence type="ECO:0000259" key="8">
    <source>
        <dbReference type="PROSITE" id="PS00624"/>
    </source>
</evidence>
<proteinExistence type="inferred from homology"/>
<feature type="compositionally biased region" description="Polar residues" evidence="6">
    <location>
        <begin position="179"/>
        <end position="192"/>
    </location>
</feature>
<dbReference type="PRINTS" id="PR00411">
    <property type="entry name" value="PNDRDTASEI"/>
</dbReference>
<dbReference type="SUPFAM" id="SSF51905">
    <property type="entry name" value="FAD/NAD(P)-binding domain"/>
    <property type="match status" value="1"/>
</dbReference>
<keyword evidence="3 5" id="KW-0285">Flavoprotein</keyword>
<reference evidence="10" key="1">
    <citation type="journal article" date="2019" name="Int. J. Syst. Evol. Microbiol.">
        <title>The Global Catalogue of Microorganisms (GCM) 10K type strain sequencing project: providing services to taxonomists for standard genome sequencing and annotation.</title>
        <authorList>
            <consortium name="The Broad Institute Genomics Platform"/>
            <consortium name="The Broad Institute Genome Sequencing Center for Infectious Disease"/>
            <person name="Wu L."/>
            <person name="Ma J."/>
        </authorList>
    </citation>
    <scope>NUCLEOTIDE SEQUENCE [LARGE SCALE GENOMIC DNA]</scope>
    <source>
        <strain evidence="10">JCM 17441</strain>
    </source>
</reference>
<protein>
    <submittedName>
        <fullName evidence="9">GMC family oxidoreductase N-terminal domain-containing protein</fullName>
    </submittedName>
</protein>
<organism evidence="9 10">
    <name type="scientific">Dactylosporangium darangshiense</name>
    <dbReference type="NCBI Taxonomy" id="579108"/>
    <lineage>
        <taxon>Bacteria</taxon>
        <taxon>Bacillati</taxon>
        <taxon>Actinomycetota</taxon>
        <taxon>Actinomycetes</taxon>
        <taxon>Micromonosporales</taxon>
        <taxon>Micromonosporaceae</taxon>
        <taxon>Dactylosporangium</taxon>
    </lineage>
</organism>
<comment type="similarity">
    <text evidence="2 5">Belongs to the GMC oxidoreductase family.</text>
</comment>
<feature type="domain" description="Glucose-methanol-choline oxidoreductase N-terminal" evidence="8">
    <location>
        <begin position="263"/>
        <end position="277"/>
    </location>
</feature>
<dbReference type="InterPro" id="IPR007867">
    <property type="entry name" value="GMC_OxRtase_C"/>
</dbReference>
<accession>A0ABP8D2T2</accession>
<feature type="domain" description="Glucose-methanol-choline oxidoreductase N-terminal" evidence="7">
    <location>
        <begin position="88"/>
        <end position="111"/>
    </location>
</feature>
<dbReference type="Pfam" id="PF05199">
    <property type="entry name" value="GMC_oxred_C"/>
    <property type="match status" value="1"/>
</dbReference>
<dbReference type="PIRSF" id="PIRSF000137">
    <property type="entry name" value="Alcohol_oxidase"/>
    <property type="match status" value="1"/>
</dbReference>
<evidence type="ECO:0000256" key="1">
    <source>
        <dbReference type="ARBA" id="ARBA00001974"/>
    </source>
</evidence>
<gene>
    <name evidence="9" type="ORF">GCM10022255_017450</name>
</gene>
<keyword evidence="4 5" id="KW-0274">FAD</keyword>
<evidence type="ECO:0000256" key="3">
    <source>
        <dbReference type="ARBA" id="ARBA00022630"/>
    </source>
</evidence>
<dbReference type="InterPro" id="IPR036188">
    <property type="entry name" value="FAD/NAD-bd_sf"/>
</dbReference>
<name>A0ABP8D2T2_9ACTN</name>
<dbReference type="InterPro" id="IPR012132">
    <property type="entry name" value="GMC_OxRdtase"/>
</dbReference>
<dbReference type="Gene3D" id="3.50.50.60">
    <property type="entry name" value="FAD/NAD(P)-binding domain"/>
    <property type="match status" value="1"/>
</dbReference>
<evidence type="ECO:0000313" key="9">
    <source>
        <dbReference type="EMBL" id="GAA4246397.1"/>
    </source>
</evidence>